<evidence type="ECO:0000256" key="1">
    <source>
        <dbReference type="SAM" id="MobiDB-lite"/>
    </source>
</evidence>
<dbReference type="EMBL" id="AXCM01004590">
    <property type="status" value="NOT_ANNOTATED_CDS"/>
    <property type="molecule type" value="Genomic_DNA"/>
</dbReference>
<feature type="compositionally biased region" description="Polar residues" evidence="1">
    <location>
        <begin position="30"/>
        <end position="39"/>
    </location>
</feature>
<dbReference type="AlphaFoldDB" id="A0A182MA07"/>
<name>A0A182MA07_9DIPT</name>
<keyword evidence="3" id="KW-1185">Reference proteome</keyword>
<organism evidence="2 3">
    <name type="scientific">Anopheles culicifacies</name>
    <dbReference type="NCBI Taxonomy" id="139723"/>
    <lineage>
        <taxon>Eukaryota</taxon>
        <taxon>Metazoa</taxon>
        <taxon>Ecdysozoa</taxon>
        <taxon>Arthropoda</taxon>
        <taxon>Hexapoda</taxon>
        <taxon>Insecta</taxon>
        <taxon>Pterygota</taxon>
        <taxon>Neoptera</taxon>
        <taxon>Endopterygota</taxon>
        <taxon>Diptera</taxon>
        <taxon>Nematocera</taxon>
        <taxon>Culicoidea</taxon>
        <taxon>Culicidae</taxon>
        <taxon>Anophelinae</taxon>
        <taxon>Anopheles</taxon>
        <taxon>culicifacies species complex</taxon>
    </lineage>
</organism>
<accession>A0A182MA07</accession>
<sequence length="116" mass="12697">MTGTAVAPCQKTFVDRRLRGSERQRGCLVNGSQSSNGMESKTDPETVHANDRNLCPASTEDTLDISIPGTEIEIKAPESCTWPNALQSVASLSIYGTTRVDFYREDRVTACESRPD</sequence>
<reference evidence="3" key="1">
    <citation type="submission" date="2013-09" db="EMBL/GenBank/DDBJ databases">
        <title>The Genome Sequence of Anopheles culicifacies species A.</title>
        <authorList>
            <consortium name="The Broad Institute Genomics Platform"/>
            <person name="Neafsey D.E."/>
            <person name="Besansky N."/>
            <person name="Howell P."/>
            <person name="Walton C."/>
            <person name="Young S.K."/>
            <person name="Zeng Q."/>
            <person name="Gargeya S."/>
            <person name="Fitzgerald M."/>
            <person name="Haas B."/>
            <person name="Abouelleil A."/>
            <person name="Allen A.W."/>
            <person name="Alvarado L."/>
            <person name="Arachchi H.M."/>
            <person name="Berlin A.M."/>
            <person name="Chapman S.B."/>
            <person name="Gainer-Dewar J."/>
            <person name="Goldberg J."/>
            <person name="Griggs A."/>
            <person name="Gujja S."/>
            <person name="Hansen M."/>
            <person name="Howarth C."/>
            <person name="Imamovic A."/>
            <person name="Ireland A."/>
            <person name="Larimer J."/>
            <person name="McCowan C."/>
            <person name="Murphy C."/>
            <person name="Pearson M."/>
            <person name="Poon T.W."/>
            <person name="Priest M."/>
            <person name="Roberts A."/>
            <person name="Saif S."/>
            <person name="Shea T."/>
            <person name="Sisk P."/>
            <person name="Sykes S."/>
            <person name="Wortman J."/>
            <person name="Nusbaum C."/>
            <person name="Birren B."/>
        </authorList>
    </citation>
    <scope>NUCLEOTIDE SEQUENCE [LARGE SCALE GENOMIC DNA]</scope>
    <source>
        <strain evidence="3">A-37</strain>
    </source>
</reference>
<reference evidence="2" key="2">
    <citation type="submission" date="2020-05" db="UniProtKB">
        <authorList>
            <consortium name="EnsemblMetazoa"/>
        </authorList>
    </citation>
    <scope>IDENTIFICATION</scope>
    <source>
        <strain evidence="2">A-37</strain>
    </source>
</reference>
<dbReference type="VEuPathDB" id="VectorBase:ACUA013148"/>
<feature type="region of interest" description="Disordered" evidence="1">
    <location>
        <begin position="27"/>
        <end position="62"/>
    </location>
</feature>
<dbReference type="Proteomes" id="UP000075883">
    <property type="component" value="Unassembled WGS sequence"/>
</dbReference>
<dbReference type="EnsemblMetazoa" id="ACUA013148-RA">
    <property type="protein sequence ID" value="ACUA013148-PA"/>
    <property type="gene ID" value="ACUA013148"/>
</dbReference>
<evidence type="ECO:0000313" key="3">
    <source>
        <dbReference type="Proteomes" id="UP000075883"/>
    </source>
</evidence>
<evidence type="ECO:0000313" key="2">
    <source>
        <dbReference type="EnsemblMetazoa" id="ACUA013148-PA"/>
    </source>
</evidence>
<protein>
    <submittedName>
        <fullName evidence="2">Uncharacterized protein</fullName>
    </submittedName>
</protein>
<feature type="compositionally biased region" description="Basic and acidic residues" evidence="1">
    <location>
        <begin position="40"/>
        <end position="51"/>
    </location>
</feature>
<proteinExistence type="predicted"/>